<accession>A0A9D2HFU7</accession>
<organism evidence="1 2">
    <name type="scientific">Candidatus Mailhella merdigallinarum</name>
    <dbReference type="NCBI Taxonomy" id="2838658"/>
    <lineage>
        <taxon>Bacteria</taxon>
        <taxon>Pseudomonadati</taxon>
        <taxon>Thermodesulfobacteriota</taxon>
        <taxon>Desulfovibrionia</taxon>
        <taxon>Desulfovibrionales</taxon>
        <taxon>Desulfovibrionaceae</taxon>
        <taxon>Mailhella</taxon>
    </lineage>
</organism>
<evidence type="ECO:0000313" key="1">
    <source>
        <dbReference type="EMBL" id="HJA09250.1"/>
    </source>
</evidence>
<dbReference type="Proteomes" id="UP000824225">
    <property type="component" value="Unassembled WGS sequence"/>
</dbReference>
<gene>
    <name evidence="1" type="ORF">H9962_08700</name>
</gene>
<comment type="caution">
    <text evidence="1">The sequence shown here is derived from an EMBL/GenBank/DDBJ whole genome shotgun (WGS) entry which is preliminary data.</text>
</comment>
<reference evidence="1" key="2">
    <citation type="submission" date="2021-04" db="EMBL/GenBank/DDBJ databases">
        <authorList>
            <person name="Gilroy R."/>
        </authorList>
    </citation>
    <scope>NUCLEOTIDE SEQUENCE</scope>
    <source>
        <strain evidence="1">CHK186-16707</strain>
    </source>
</reference>
<sequence length="247" mass="26840">MRQSLDTRAVFFRWWIALLMLAAVHLASAIPVRASSPEEGPNVYSARVLLRGGQDPARPVGGVSAAEGWLRLDVDLGEPGVFHAILRPDRNVLYVVSDNLEAYVSVPLREGGHGLDDLAEDLAASVMPFGVPVLSLHVDRGENLGEAVWQGYVARRTEVRFTAEFMGNAAGLDAVLWENPAFAPLPLRVEELQRDKDGGVRTGDVVELADIVPAVFSEPERAALFEPPSGFTRYASILDLLLYALAV</sequence>
<proteinExistence type="predicted"/>
<dbReference type="EMBL" id="DXAN01000028">
    <property type="protein sequence ID" value="HJA09250.1"/>
    <property type="molecule type" value="Genomic_DNA"/>
</dbReference>
<protein>
    <submittedName>
        <fullName evidence="1">Uncharacterized protein</fullName>
    </submittedName>
</protein>
<dbReference type="AlphaFoldDB" id="A0A9D2HFU7"/>
<evidence type="ECO:0000313" key="2">
    <source>
        <dbReference type="Proteomes" id="UP000824225"/>
    </source>
</evidence>
<name>A0A9D2HFU7_9BACT</name>
<reference evidence="1" key="1">
    <citation type="journal article" date="2021" name="PeerJ">
        <title>Extensive microbial diversity within the chicken gut microbiome revealed by metagenomics and culture.</title>
        <authorList>
            <person name="Gilroy R."/>
            <person name="Ravi A."/>
            <person name="Getino M."/>
            <person name="Pursley I."/>
            <person name="Horton D.L."/>
            <person name="Alikhan N.F."/>
            <person name="Baker D."/>
            <person name="Gharbi K."/>
            <person name="Hall N."/>
            <person name="Watson M."/>
            <person name="Adriaenssens E.M."/>
            <person name="Foster-Nyarko E."/>
            <person name="Jarju S."/>
            <person name="Secka A."/>
            <person name="Antonio M."/>
            <person name="Oren A."/>
            <person name="Chaudhuri R.R."/>
            <person name="La Ragione R."/>
            <person name="Hildebrand F."/>
            <person name="Pallen M.J."/>
        </authorList>
    </citation>
    <scope>NUCLEOTIDE SEQUENCE</scope>
    <source>
        <strain evidence="1">CHK186-16707</strain>
    </source>
</reference>